<dbReference type="Proteomes" id="UP000249799">
    <property type="component" value="Chromosome"/>
</dbReference>
<evidence type="ECO:0000256" key="5">
    <source>
        <dbReference type="ARBA" id="ARBA00022989"/>
    </source>
</evidence>
<protein>
    <submittedName>
        <fullName evidence="7">Uncharacterized protein</fullName>
    </submittedName>
</protein>
<dbReference type="EMBL" id="CP030032">
    <property type="protein sequence ID" value="AWV89370.1"/>
    <property type="molecule type" value="Genomic_DNA"/>
</dbReference>
<dbReference type="GO" id="GO:0042158">
    <property type="term" value="P:lipoprotein biosynthetic process"/>
    <property type="evidence" value="ECO:0007669"/>
    <property type="project" value="InterPro"/>
</dbReference>
<organism evidence="7 8">
    <name type="scientific">Bradymonas sediminis</name>
    <dbReference type="NCBI Taxonomy" id="1548548"/>
    <lineage>
        <taxon>Bacteria</taxon>
        <taxon>Deltaproteobacteria</taxon>
        <taxon>Bradymonadales</taxon>
        <taxon>Bradymonadaceae</taxon>
        <taxon>Bradymonas</taxon>
    </lineage>
</organism>
<keyword evidence="8" id="KW-1185">Reference proteome</keyword>
<dbReference type="OrthoDB" id="871140at2"/>
<proteinExistence type="inferred from homology"/>
<dbReference type="KEGG" id="bsed:DN745_08485"/>
<evidence type="ECO:0000256" key="1">
    <source>
        <dbReference type="ARBA" id="ARBA00007150"/>
    </source>
</evidence>
<dbReference type="GO" id="GO:0008961">
    <property type="term" value="F:phosphatidylglycerol-prolipoprotein diacylglyceryl transferase activity"/>
    <property type="evidence" value="ECO:0007669"/>
    <property type="project" value="InterPro"/>
</dbReference>
<keyword evidence="4" id="KW-0812">Transmembrane</keyword>
<evidence type="ECO:0000256" key="3">
    <source>
        <dbReference type="ARBA" id="ARBA00022679"/>
    </source>
</evidence>
<dbReference type="Pfam" id="PF01790">
    <property type="entry name" value="LGT"/>
    <property type="match status" value="1"/>
</dbReference>
<sequence>MDEWISQLPPQSVWIGIGLLVALSCGALLAGRLRLGRLDILSLMAACIVGGGVGSRVTWVLLDPEVTWGLVSSNALSVLHPLKGGHSSFGAILGGGLVLLLWWFLSHRGAFERASASRALGFGWLDAGLHTLDIVVVAGLSGLGFARLGCLANGCDFGSVTDAPWALRYSPGTEAFGHHLATRQIGWGADWSLAVHPYALYLAVGIFVIVGVAGVQMWSRGLRPGRVAGWSCLSYMLWRFCVEWTRDPVTVVDIWGAFNIHHFMAICAAIVFGVLLWLETRARSIDRHRAGGD</sequence>
<evidence type="ECO:0000256" key="4">
    <source>
        <dbReference type="ARBA" id="ARBA00022692"/>
    </source>
</evidence>
<evidence type="ECO:0000256" key="6">
    <source>
        <dbReference type="ARBA" id="ARBA00023136"/>
    </source>
</evidence>
<dbReference type="PANTHER" id="PTHR30589">
    <property type="entry name" value="PROLIPOPROTEIN DIACYLGLYCERYL TRANSFERASE"/>
    <property type="match status" value="1"/>
</dbReference>
<keyword evidence="5" id="KW-1133">Transmembrane helix</keyword>
<name>A0A2Z4FKL8_9DELT</name>
<keyword evidence="6" id="KW-0472">Membrane</keyword>
<dbReference type="GO" id="GO:0005886">
    <property type="term" value="C:plasma membrane"/>
    <property type="evidence" value="ECO:0007669"/>
    <property type="project" value="InterPro"/>
</dbReference>
<keyword evidence="3" id="KW-0808">Transferase</keyword>
<dbReference type="InterPro" id="IPR001640">
    <property type="entry name" value="Lgt"/>
</dbReference>
<gene>
    <name evidence="7" type="ORF">DN745_08485</name>
</gene>
<dbReference type="AlphaFoldDB" id="A0A2Z4FKL8"/>
<evidence type="ECO:0000256" key="2">
    <source>
        <dbReference type="ARBA" id="ARBA00022475"/>
    </source>
</evidence>
<dbReference type="RefSeq" id="WP_111333831.1">
    <property type="nucleotide sequence ID" value="NZ_CP030032.1"/>
</dbReference>
<dbReference type="PANTHER" id="PTHR30589:SF0">
    <property type="entry name" value="PHOSPHATIDYLGLYCEROL--PROLIPOPROTEIN DIACYLGLYCERYL TRANSFERASE"/>
    <property type="match status" value="1"/>
</dbReference>
<evidence type="ECO:0000313" key="7">
    <source>
        <dbReference type="EMBL" id="AWV89370.1"/>
    </source>
</evidence>
<reference evidence="7 8" key="1">
    <citation type="submission" date="2018-06" db="EMBL/GenBank/DDBJ databases">
        <title>Lujinxingia sediminis gen. nov. sp. nov., a new facultative anaerobic member of the class Deltaproteobacteria, and proposal of Lujinxingaceae fam. nov.</title>
        <authorList>
            <person name="Guo L.-Y."/>
            <person name="Li C.-M."/>
            <person name="Wang S."/>
            <person name="Du Z.-J."/>
        </authorList>
    </citation>
    <scope>NUCLEOTIDE SEQUENCE [LARGE SCALE GENOMIC DNA]</scope>
    <source>
        <strain evidence="7 8">FA350</strain>
    </source>
</reference>
<keyword evidence="2" id="KW-1003">Cell membrane</keyword>
<accession>A0A2Z4FKL8</accession>
<comment type="similarity">
    <text evidence="1">Belongs to the Lgt family.</text>
</comment>
<evidence type="ECO:0000313" key="8">
    <source>
        <dbReference type="Proteomes" id="UP000249799"/>
    </source>
</evidence>